<reference evidence="2" key="1">
    <citation type="submission" date="2024-05" db="EMBL/GenBank/DDBJ databases">
        <title>Whole genome shotgun sequence of Streptomyces hygroscopicus NBRC 113678.</title>
        <authorList>
            <person name="Komaki H."/>
            <person name="Tamura T."/>
        </authorList>
    </citation>
    <scope>NUCLEOTIDE SEQUENCE</scope>
    <source>
        <strain evidence="2">N11-34</strain>
    </source>
</reference>
<name>A0ABQ3TT72_STRHY</name>
<feature type="region of interest" description="Disordered" evidence="1">
    <location>
        <begin position="30"/>
        <end position="68"/>
    </location>
</feature>
<proteinExistence type="predicted"/>
<dbReference type="Proteomes" id="UP001054854">
    <property type="component" value="Unassembled WGS sequence"/>
</dbReference>
<accession>A0ABQ3TT72</accession>
<protein>
    <submittedName>
        <fullName evidence="2">Uncharacterized protein</fullName>
    </submittedName>
</protein>
<comment type="caution">
    <text evidence="2">The sequence shown here is derived from an EMBL/GenBank/DDBJ whole genome shotgun (WGS) entry which is preliminary data.</text>
</comment>
<evidence type="ECO:0000313" key="3">
    <source>
        <dbReference type="Proteomes" id="UP001054854"/>
    </source>
</evidence>
<organism evidence="2 3">
    <name type="scientific">Streptomyces hygroscopicus</name>
    <dbReference type="NCBI Taxonomy" id="1912"/>
    <lineage>
        <taxon>Bacteria</taxon>
        <taxon>Bacillati</taxon>
        <taxon>Actinomycetota</taxon>
        <taxon>Actinomycetes</taxon>
        <taxon>Kitasatosporales</taxon>
        <taxon>Streptomycetaceae</taxon>
        <taxon>Streptomyces</taxon>
        <taxon>Streptomyces violaceusniger group</taxon>
    </lineage>
</organism>
<evidence type="ECO:0000256" key="1">
    <source>
        <dbReference type="SAM" id="MobiDB-lite"/>
    </source>
</evidence>
<dbReference type="EMBL" id="BNEK01000002">
    <property type="protein sequence ID" value="GHJ26531.1"/>
    <property type="molecule type" value="Genomic_DNA"/>
</dbReference>
<feature type="region of interest" description="Disordered" evidence="1">
    <location>
        <begin position="1"/>
        <end position="20"/>
    </location>
</feature>
<feature type="compositionally biased region" description="Low complexity" evidence="1">
    <location>
        <begin position="30"/>
        <end position="53"/>
    </location>
</feature>
<gene>
    <name evidence="2" type="ORF">TPA0910_09640</name>
</gene>
<sequence>MEPVAFPTMGPPATGNQWPLTQGLRAPVSARRPIAGPGPARPGVGSGPAARPGGAERVRTGYRGVATR</sequence>
<evidence type="ECO:0000313" key="2">
    <source>
        <dbReference type="EMBL" id="GHJ26531.1"/>
    </source>
</evidence>
<keyword evidence="3" id="KW-1185">Reference proteome</keyword>